<dbReference type="Proteomes" id="UP000460221">
    <property type="component" value="Unassembled WGS sequence"/>
</dbReference>
<dbReference type="InterPro" id="IPR036388">
    <property type="entry name" value="WH-like_DNA-bd_sf"/>
</dbReference>
<dbReference type="PANTHER" id="PTHR33164">
    <property type="entry name" value="TRANSCRIPTIONAL REGULATOR, MARR FAMILY"/>
    <property type="match status" value="1"/>
</dbReference>
<dbReference type="AlphaFoldDB" id="A0A7K1FM02"/>
<dbReference type="EMBL" id="WLYK01000002">
    <property type="protein sequence ID" value="MTD14273.1"/>
    <property type="molecule type" value="Genomic_DNA"/>
</dbReference>
<evidence type="ECO:0000313" key="4">
    <source>
        <dbReference type="Proteomes" id="UP000460221"/>
    </source>
</evidence>
<evidence type="ECO:0000259" key="2">
    <source>
        <dbReference type="PROSITE" id="PS50995"/>
    </source>
</evidence>
<accession>A0A7K1FM02</accession>
<feature type="region of interest" description="Disordered" evidence="1">
    <location>
        <begin position="1"/>
        <end position="25"/>
    </location>
</feature>
<dbReference type="GO" id="GO:0006950">
    <property type="term" value="P:response to stress"/>
    <property type="evidence" value="ECO:0007669"/>
    <property type="project" value="TreeGrafter"/>
</dbReference>
<sequence length="176" mass="18765">MQRPTRATASGLTGGGTRMPGTPRIEPGKMTAWAAFLHANAHVLRRLSAELEAADQVPMTTYDILVQLSEAGGSLRLRDLLDRLVVVSQPGLSRRVERLAAAGLVERRPDPEDGRGVIVRLSRAGRATLRSAAAVHMTGIAREFADRVSDEEAAVFARVCARLSVPPGQEAAPPAV</sequence>
<reference evidence="3 4" key="1">
    <citation type="submission" date="2019-11" db="EMBL/GenBank/DDBJ databases">
        <authorList>
            <person name="Jiang L.-Q."/>
        </authorList>
    </citation>
    <scope>NUCLEOTIDE SEQUENCE [LARGE SCALE GENOMIC DNA]</scope>
    <source>
        <strain evidence="3 4">YIM 132087</strain>
    </source>
</reference>
<dbReference type="SUPFAM" id="SSF46785">
    <property type="entry name" value="Winged helix' DNA-binding domain"/>
    <property type="match status" value="1"/>
</dbReference>
<keyword evidence="4" id="KW-1185">Reference proteome</keyword>
<comment type="caution">
    <text evidence="3">The sequence shown here is derived from an EMBL/GenBank/DDBJ whole genome shotgun (WGS) entry which is preliminary data.</text>
</comment>
<gene>
    <name evidence="3" type="ORF">GIS00_09970</name>
</gene>
<organism evidence="3 4">
    <name type="scientific">Nakamurella alba</name>
    <dbReference type="NCBI Taxonomy" id="2665158"/>
    <lineage>
        <taxon>Bacteria</taxon>
        <taxon>Bacillati</taxon>
        <taxon>Actinomycetota</taxon>
        <taxon>Actinomycetes</taxon>
        <taxon>Nakamurellales</taxon>
        <taxon>Nakamurellaceae</taxon>
        <taxon>Nakamurella</taxon>
    </lineage>
</organism>
<evidence type="ECO:0000256" key="1">
    <source>
        <dbReference type="SAM" id="MobiDB-lite"/>
    </source>
</evidence>
<dbReference type="InterPro" id="IPR036390">
    <property type="entry name" value="WH_DNA-bd_sf"/>
</dbReference>
<evidence type="ECO:0000313" key="3">
    <source>
        <dbReference type="EMBL" id="MTD14273.1"/>
    </source>
</evidence>
<dbReference type="GO" id="GO:0003700">
    <property type="term" value="F:DNA-binding transcription factor activity"/>
    <property type="evidence" value="ECO:0007669"/>
    <property type="project" value="InterPro"/>
</dbReference>
<dbReference type="PROSITE" id="PS50995">
    <property type="entry name" value="HTH_MARR_2"/>
    <property type="match status" value="1"/>
</dbReference>
<dbReference type="Pfam" id="PF12802">
    <property type="entry name" value="MarR_2"/>
    <property type="match status" value="1"/>
</dbReference>
<dbReference type="InterPro" id="IPR000835">
    <property type="entry name" value="HTH_MarR-typ"/>
</dbReference>
<dbReference type="PANTHER" id="PTHR33164:SF43">
    <property type="entry name" value="HTH-TYPE TRANSCRIPTIONAL REPRESSOR YETL"/>
    <property type="match status" value="1"/>
</dbReference>
<dbReference type="Gene3D" id="1.10.10.10">
    <property type="entry name" value="Winged helix-like DNA-binding domain superfamily/Winged helix DNA-binding domain"/>
    <property type="match status" value="1"/>
</dbReference>
<feature type="domain" description="HTH marR-type" evidence="2">
    <location>
        <begin position="1"/>
        <end position="165"/>
    </location>
</feature>
<protein>
    <submittedName>
        <fullName evidence="3">MarR family transcriptional regulator</fullName>
    </submittedName>
</protein>
<dbReference type="InterPro" id="IPR039422">
    <property type="entry name" value="MarR/SlyA-like"/>
</dbReference>
<name>A0A7K1FM02_9ACTN</name>
<dbReference type="PRINTS" id="PR00598">
    <property type="entry name" value="HTHMARR"/>
</dbReference>
<dbReference type="SMART" id="SM00347">
    <property type="entry name" value="HTH_MARR"/>
    <property type="match status" value="1"/>
</dbReference>
<feature type="compositionally biased region" description="Polar residues" evidence="1">
    <location>
        <begin position="1"/>
        <end position="10"/>
    </location>
</feature>
<proteinExistence type="predicted"/>